<evidence type="ECO:0000256" key="2">
    <source>
        <dbReference type="ARBA" id="ARBA00023125"/>
    </source>
</evidence>
<evidence type="ECO:0000313" key="5">
    <source>
        <dbReference type="EMBL" id="SHK36926.1"/>
    </source>
</evidence>
<protein>
    <submittedName>
        <fullName evidence="5">AraC-type DNA-binding protein</fullName>
    </submittedName>
</protein>
<evidence type="ECO:0000256" key="3">
    <source>
        <dbReference type="ARBA" id="ARBA00023163"/>
    </source>
</evidence>
<dbReference type="SMART" id="SM00342">
    <property type="entry name" value="HTH_ARAC"/>
    <property type="match status" value="1"/>
</dbReference>
<keyword evidence="3" id="KW-0804">Transcription</keyword>
<dbReference type="AlphaFoldDB" id="A0A1M6RWR2"/>
<dbReference type="PROSITE" id="PS01124">
    <property type="entry name" value="HTH_ARAC_FAMILY_2"/>
    <property type="match status" value="1"/>
</dbReference>
<evidence type="ECO:0000256" key="1">
    <source>
        <dbReference type="ARBA" id="ARBA00023015"/>
    </source>
</evidence>
<dbReference type="EMBL" id="FRAM01000002">
    <property type="protein sequence ID" value="SHK36926.1"/>
    <property type="molecule type" value="Genomic_DNA"/>
</dbReference>
<name>A0A1M6RWR2_9FLAO</name>
<evidence type="ECO:0000313" key="6">
    <source>
        <dbReference type="Proteomes" id="UP000184498"/>
    </source>
</evidence>
<dbReference type="Pfam" id="PF12833">
    <property type="entry name" value="HTH_18"/>
    <property type="match status" value="1"/>
</dbReference>
<dbReference type="Gene3D" id="1.10.10.60">
    <property type="entry name" value="Homeodomain-like"/>
    <property type="match status" value="1"/>
</dbReference>
<organism evidence="5 6">
    <name type="scientific">Epilithonimonas mollis</name>
    <dbReference type="NCBI Taxonomy" id="216903"/>
    <lineage>
        <taxon>Bacteria</taxon>
        <taxon>Pseudomonadati</taxon>
        <taxon>Bacteroidota</taxon>
        <taxon>Flavobacteriia</taxon>
        <taxon>Flavobacteriales</taxon>
        <taxon>Weeksellaceae</taxon>
        <taxon>Chryseobacterium group</taxon>
        <taxon>Epilithonimonas</taxon>
    </lineage>
</organism>
<dbReference type="GO" id="GO:0003700">
    <property type="term" value="F:DNA-binding transcription factor activity"/>
    <property type="evidence" value="ECO:0007669"/>
    <property type="project" value="InterPro"/>
</dbReference>
<keyword evidence="1" id="KW-0805">Transcription regulation</keyword>
<proteinExistence type="predicted"/>
<sequence length="132" mass="15242">MTTLPKKILSRQKEITNDFLKIVDENLADVLSGKSETIYEIRDVAERMHIHPRHLSNTIKLVTGSSPCSFFEDKILDIAKQHLEDNKISIAEIAKMLTYDPSNFTKFFKRFAGMTPKQYRENHLENSESVTI</sequence>
<evidence type="ECO:0000259" key="4">
    <source>
        <dbReference type="PROSITE" id="PS01124"/>
    </source>
</evidence>
<keyword evidence="2 5" id="KW-0238">DNA-binding</keyword>
<dbReference type="OrthoDB" id="956952at2"/>
<dbReference type="InterPro" id="IPR018060">
    <property type="entry name" value="HTH_AraC"/>
</dbReference>
<dbReference type="STRING" id="216903.SAMN05444371_2119"/>
<feature type="domain" description="HTH araC/xylS-type" evidence="4">
    <location>
        <begin position="17"/>
        <end position="122"/>
    </location>
</feature>
<dbReference type="InterPro" id="IPR009057">
    <property type="entry name" value="Homeodomain-like_sf"/>
</dbReference>
<dbReference type="PANTHER" id="PTHR43280:SF32">
    <property type="entry name" value="TRANSCRIPTIONAL REGULATORY PROTEIN"/>
    <property type="match status" value="1"/>
</dbReference>
<dbReference type="SUPFAM" id="SSF46689">
    <property type="entry name" value="Homeodomain-like"/>
    <property type="match status" value="1"/>
</dbReference>
<keyword evidence="6" id="KW-1185">Reference proteome</keyword>
<dbReference type="GO" id="GO:0043565">
    <property type="term" value="F:sequence-specific DNA binding"/>
    <property type="evidence" value="ECO:0007669"/>
    <property type="project" value="InterPro"/>
</dbReference>
<dbReference type="RefSeq" id="WP_072997737.1">
    <property type="nucleotide sequence ID" value="NZ_FRAM01000002.1"/>
</dbReference>
<reference evidence="6" key="1">
    <citation type="submission" date="2016-11" db="EMBL/GenBank/DDBJ databases">
        <authorList>
            <person name="Varghese N."/>
            <person name="Submissions S."/>
        </authorList>
    </citation>
    <scope>NUCLEOTIDE SEQUENCE [LARGE SCALE GENOMIC DNA]</scope>
    <source>
        <strain evidence="6">DSM 18016</strain>
    </source>
</reference>
<gene>
    <name evidence="5" type="ORF">SAMN05444371_2119</name>
</gene>
<dbReference type="Proteomes" id="UP000184498">
    <property type="component" value="Unassembled WGS sequence"/>
</dbReference>
<accession>A0A1M6RWR2</accession>
<dbReference type="PANTHER" id="PTHR43280">
    <property type="entry name" value="ARAC-FAMILY TRANSCRIPTIONAL REGULATOR"/>
    <property type="match status" value="1"/>
</dbReference>